<evidence type="ECO:0000313" key="3">
    <source>
        <dbReference type="EMBL" id="TXL67853.1"/>
    </source>
</evidence>
<dbReference type="PIRSF" id="PIRSF007165">
    <property type="entry name" value="UCP007165"/>
    <property type="match status" value="1"/>
</dbReference>
<dbReference type="Gene3D" id="4.10.810.10">
    <property type="entry name" value="Virus Scaffolding Protein, Chain A"/>
    <property type="match status" value="1"/>
</dbReference>
<proteinExistence type="inferred from homology"/>
<dbReference type="SMART" id="SM00914">
    <property type="entry name" value="IDEAL"/>
    <property type="match status" value="1"/>
</dbReference>
<dbReference type="InterPro" id="IPR011188">
    <property type="entry name" value="UPF0302"/>
</dbReference>
<evidence type="ECO:0000256" key="1">
    <source>
        <dbReference type="HAMAP-Rule" id="MF_00760"/>
    </source>
</evidence>
<protein>
    <recommendedName>
        <fullName evidence="1">UPF0302 protein FHP05_02190</fullName>
    </recommendedName>
</protein>
<comment type="caution">
    <text evidence="3">The sequence shown here is derived from an EMBL/GenBank/DDBJ whole genome shotgun (WGS) entry which is preliminary data.</text>
</comment>
<dbReference type="AlphaFoldDB" id="A0A5C8P3Z3"/>
<dbReference type="Gene3D" id="3.40.1530.30">
    <property type="entry name" value="Uncharacterised family UPF0302, N-terminal domain"/>
    <property type="match status" value="1"/>
</dbReference>
<dbReference type="Pfam" id="PF08864">
    <property type="entry name" value="UPF0302"/>
    <property type="match status" value="1"/>
</dbReference>
<dbReference type="EMBL" id="VDUW01000001">
    <property type="protein sequence ID" value="TXL67853.1"/>
    <property type="molecule type" value="Genomic_DNA"/>
</dbReference>
<dbReference type="InterPro" id="IPR014957">
    <property type="entry name" value="IDEAL_dom"/>
</dbReference>
<dbReference type="Proteomes" id="UP000321574">
    <property type="component" value="Unassembled WGS sequence"/>
</dbReference>
<dbReference type="NCBIfam" id="NF002965">
    <property type="entry name" value="PRK03636.1"/>
    <property type="match status" value="1"/>
</dbReference>
<dbReference type="InterPro" id="IPR014963">
    <property type="entry name" value="UPF0302_N"/>
</dbReference>
<organism evidence="3 4">
    <name type="scientific">Cerasibacillus terrae</name>
    <dbReference type="NCBI Taxonomy" id="2498845"/>
    <lineage>
        <taxon>Bacteria</taxon>
        <taxon>Bacillati</taxon>
        <taxon>Bacillota</taxon>
        <taxon>Bacilli</taxon>
        <taxon>Bacillales</taxon>
        <taxon>Bacillaceae</taxon>
        <taxon>Cerasibacillus</taxon>
    </lineage>
</organism>
<comment type="similarity">
    <text evidence="1">Belongs to the UPF0302 family.</text>
</comment>
<reference evidence="3 4" key="1">
    <citation type="submission" date="2019-06" db="EMBL/GenBank/DDBJ databases">
        <title>Cerasibacillus sp. nov., isolated from maize field.</title>
        <authorList>
            <person name="Lin S.-Y."/>
            <person name="Tsai C.-F."/>
            <person name="Young C.-C."/>
        </authorList>
    </citation>
    <scope>NUCLEOTIDE SEQUENCE [LARGE SCALE GENOMIC DNA]</scope>
    <source>
        <strain evidence="3 4">CC-CFT480</strain>
    </source>
</reference>
<dbReference type="Pfam" id="PF08858">
    <property type="entry name" value="IDEAL"/>
    <property type="match status" value="1"/>
</dbReference>
<dbReference type="OrthoDB" id="2155814at2"/>
<dbReference type="InterPro" id="IPR027393">
    <property type="entry name" value="Virus_scaffolding_prot_C"/>
</dbReference>
<evidence type="ECO:0000313" key="4">
    <source>
        <dbReference type="Proteomes" id="UP000321574"/>
    </source>
</evidence>
<gene>
    <name evidence="3" type="ORF">FHP05_02190</name>
</gene>
<dbReference type="RefSeq" id="WP_147665590.1">
    <property type="nucleotide sequence ID" value="NZ_VDUW01000001.1"/>
</dbReference>
<sequence>MKTPIPIRDKKKFIAWFLKNFQLKKRESVWILNYLLNHDSILKNIHFVREARFCPRSMVISTVCSEKVPFRFYKRHIVTTNAEKSFHDLRMNRDEALYIELHFKHAKDDLMYASVLEENPFIPEDYYISEDDKKAASQLLEQTLYLYQKKQLNHKIDAALDAGNKMEFLRLSNKLKELEYKKNQPPLN</sequence>
<feature type="domain" description="IDEAL" evidence="2">
    <location>
        <begin position="139"/>
        <end position="175"/>
    </location>
</feature>
<dbReference type="HAMAP" id="MF_00760">
    <property type="entry name" value="UPF0302"/>
    <property type="match status" value="1"/>
</dbReference>
<name>A0A5C8P3Z3_9BACI</name>
<evidence type="ECO:0000259" key="2">
    <source>
        <dbReference type="SMART" id="SM00914"/>
    </source>
</evidence>
<accession>A0A5C8P3Z3</accession>
<dbReference type="InterPro" id="IPR038091">
    <property type="entry name" value="UPF0302_N_sf"/>
</dbReference>
<keyword evidence="4" id="KW-1185">Reference proteome</keyword>